<evidence type="ECO:0000256" key="6">
    <source>
        <dbReference type="PIRNR" id="PIRNR000535"/>
    </source>
</evidence>
<dbReference type="GO" id="GO:0044281">
    <property type="term" value="P:small molecule metabolic process"/>
    <property type="evidence" value="ECO:0007669"/>
    <property type="project" value="UniProtKB-ARBA"/>
</dbReference>
<sequence length="315" mass="34983">MIYTITLNPAIDRLIKVKGTLTKKRTNRAHQVEYDLGGKGLHVSNVLTKFNMENKALGYIGETNRPLMESILAKKNICHHLLVEDGASTRECIVVMDDTNAGSLMITENGFHVSKENHSKLIDFLHQFLTEKDIVVIAGSMPPNYTIAQLLEIINTIKNKKCFIACDLSGEALAAVVDMGINFIKPNQYEVEVLFQNNQTTLIQKIKELAIKIDYVVVSLGKDGSYVAHKDNLYQVTSPTVKERNDTGAGDVFVGSFIAQFVQGKDLKTIMKYATGCSASKVTKHNSTDFDIKEAESYFNRISIKKLGSDEDVVS</sequence>
<dbReference type="InterPro" id="IPR029056">
    <property type="entry name" value="Ribokinase-like"/>
</dbReference>
<reference evidence="8 9" key="1">
    <citation type="submission" date="2020-04" db="EMBL/GenBank/DDBJ databases">
        <title>Bacillus sp. UniB3 isolated from commercial digestive syrup.</title>
        <authorList>
            <person name="Thorat V."/>
            <person name="Kirdat K."/>
            <person name="Tiwarekar B."/>
            <person name="Yadav A."/>
        </authorList>
    </citation>
    <scope>NUCLEOTIDE SEQUENCE [LARGE SCALE GENOMIC DNA]</scope>
    <source>
        <strain evidence="8 9">UniB3</strain>
    </source>
</reference>
<evidence type="ECO:0000259" key="7">
    <source>
        <dbReference type="Pfam" id="PF00294"/>
    </source>
</evidence>
<comment type="similarity">
    <text evidence="1">Belongs to the carbohydrate kinase pfkB family.</text>
</comment>
<accession>A0A7Y0KC12</accession>
<dbReference type="GO" id="GO:0005524">
    <property type="term" value="F:ATP binding"/>
    <property type="evidence" value="ECO:0007669"/>
    <property type="project" value="UniProtKB-KW"/>
</dbReference>
<dbReference type="GO" id="GO:0009024">
    <property type="term" value="F:tagatose-6-phosphate kinase activity"/>
    <property type="evidence" value="ECO:0007669"/>
    <property type="project" value="UniProtKB-EC"/>
</dbReference>
<comment type="similarity">
    <text evidence="6">Belongs to the carbohydrate kinase PfkB family. LacC subfamily.</text>
</comment>
<feature type="domain" description="Carbohydrate kinase PfkB" evidence="7">
    <location>
        <begin position="8"/>
        <end position="289"/>
    </location>
</feature>
<evidence type="ECO:0000313" key="9">
    <source>
        <dbReference type="Proteomes" id="UP000588491"/>
    </source>
</evidence>
<dbReference type="PIRSF" id="PIRSF000535">
    <property type="entry name" value="1PFK/6PFK/LacC"/>
    <property type="match status" value="1"/>
</dbReference>
<dbReference type="GO" id="GO:2001059">
    <property type="term" value="P:D-tagatose 6-phosphate catabolic process"/>
    <property type="evidence" value="ECO:0007669"/>
    <property type="project" value="UniProtKB-UniPathway"/>
</dbReference>
<dbReference type="PANTHER" id="PTHR46566:SF1">
    <property type="entry name" value="1-PHOSPHOFRUCTOKINASE"/>
    <property type="match status" value="1"/>
</dbReference>
<dbReference type="AlphaFoldDB" id="A0A7Y0KC12"/>
<keyword evidence="5 6" id="KW-0067">ATP-binding</keyword>
<dbReference type="GO" id="GO:0016052">
    <property type="term" value="P:carbohydrate catabolic process"/>
    <property type="evidence" value="ECO:0007669"/>
    <property type="project" value="UniProtKB-ARBA"/>
</dbReference>
<dbReference type="GO" id="GO:0008443">
    <property type="term" value="F:phosphofructokinase activity"/>
    <property type="evidence" value="ECO:0007669"/>
    <property type="project" value="TreeGrafter"/>
</dbReference>
<gene>
    <name evidence="8" type="ORF">HHU08_20580</name>
</gene>
<dbReference type="CDD" id="cd01164">
    <property type="entry name" value="FruK_PfkB_like"/>
    <property type="match status" value="1"/>
</dbReference>
<protein>
    <recommendedName>
        <fullName evidence="6">Tagatose-6-phosphate kinase</fullName>
        <ecNumber evidence="6">2.7.1.144</ecNumber>
    </recommendedName>
</protein>
<keyword evidence="4 8" id="KW-0418">Kinase</keyword>
<dbReference type="NCBIfam" id="TIGR03168">
    <property type="entry name" value="1-PFK"/>
    <property type="match status" value="1"/>
</dbReference>
<dbReference type="Gene3D" id="3.40.1190.20">
    <property type="match status" value="1"/>
</dbReference>
<keyword evidence="3 6" id="KW-0547">Nucleotide-binding</keyword>
<comment type="pathway">
    <text evidence="6">Carbohydrate metabolism; D-tagatose 6-phosphate degradation; D-glyceraldehyde 3-phosphate and glycerone phosphate from D-tagatose 6-phosphate: step 1/2.</text>
</comment>
<keyword evidence="6" id="KW-0423">Lactose metabolism</keyword>
<evidence type="ECO:0000256" key="5">
    <source>
        <dbReference type="ARBA" id="ARBA00022840"/>
    </source>
</evidence>
<evidence type="ECO:0000256" key="4">
    <source>
        <dbReference type="ARBA" id="ARBA00022777"/>
    </source>
</evidence>
<dbReference type="UniPathway" id="UPA00704">
    <property type="reaction ID" value="UER00715"/>
</dbReference>
<keyword evidence="9" id="KW-1185">Reference proteome</keyword>
<dbReference type="EC" id="2.7.1.144" evidence="6"/>
<dbReference type="GO" id="GO:0005829">
    <property type="term" value="C:cytosol"/>
    <property type="evidence" value="ECO:0007669"/>
    <property type="project" value="TreeGrafter"/>
</dbReference>
<evidence type="ECO:0000256" key="2">
    <source>
        <dbReference type="ARBA" id="ARBA00022679"/>
    </source>
</evidence>
<evidence type="ECO:0000313" key="8">
    <source>
        <dbReference type="EMBL" id="NMO79348.1"/>
    </source>
</evidence>
<keyword evidence="2 6" id="KW-0808">Transferase</keyword>
<dbReference type="SUPFAM" id="SSF53613">
    <property type="entry name" value="Ribokinase-like"/>
    <property type="match status" value="1"/>
</dbReference>
<dbReference type="Proteomes" id="UP000588491">
    <property type="component" value="Unassembled WGS sequence"/>
</dbReference>
<dbReference type="InterPro" id="IPR011611">
    <property type="entry name" value="PfkB_dom"/>
</dbReference>
<dbReference type="GO" id="GO:0005988">
    <property type="term" value="P:lactose metabolic process"/>
    <property type="evidence" value="ECO:0007669"/>
    <property type="project" value="UniProtKB-KW"/>
</dbReference>
<dbReference type="InterPro" id="IPR017583">
    <property type="entry name" value="Tagatose/fructose_Pkinase"/>
</dbReference>
<proteinExistence type="inferred from homology"/>
<evidence type="ECO:0000256" key="1">
    <source>
        <dbReference type="ARBA" id="ARBA00005380"/>
    </source>
</evidence>
<dbReference type="EMBL" id="JABBPK010000001">
    <property type="protein sequence ID" value="NMO79348.1"/>
    <property type="molecule type" value="Genomic_DNA"/>
</dbReference>
<evidence type="ECO:0000256" key="3">
    <source>
        <dbReference type="ARBA" id="ARBA00022741"/>
    </source>
</evidence>
<comment type="catalytic activity">
    <reaction evidence="6">
        <text>D-tagatofuranose 6-phosphate + ATP = D-tagatofuranose 1,6-bisphosphate + ADP + H(+)</text>
        <dbReference type="Rhea" id="RHEA:12420"/>
        <dbReference type="ChEBI" id="CHEBI:15378"/>
        <dbReference type="ChEBI" id="CHEBI:30616"/>
        <dbReference type="ChEBI" id="CHEBI:58694"/>
        <dbReference type="ChEBI" id="CHEBI:58695"/>
        <dbReference type="ChEBI" id="CHEBI:456216"/>
        <dbReference type="EC" id="2.7.1.144"/>
    </reaction>
</comment>
<dbReference type="Pfam" id="PF00294">
    <property type="entry name" value="PfkB"/>
    <property type="match status" value="1"/>
</dbReference>
<dbReference type="RefSeq" id="WP_169189177.1">
    <property type="nucleotide sequence ID" value="NZ_JABBPK010000001.1"/>
</dbReference>
<comment type="caution">
    <text evidence="8">The sequence shown here is derived from an EMBL/GenBank/DDBJ whole genome shotgun (WGS) entry which is preliminary data.</text>
</comment>
<dbReference type="FunFam" id="3.40.1190.20:FF:000001">
    <property type="entry name" value="Phosphofructokinase"/>
    <property type="match status" value="1"/>
</dbReference>
<dbReference type="PANTHER" id="PTHR46566">
    <property type="entry name" value="1-PHOSPHOFRUCTOKINASE-RELATED"/>
    <property type="match status" value="1"/>
</dbReference>
<organism evidence="8 9">
    <name type="scientific">Niallia alba</name>
    <dbReference type="NCBI Taxonomy" id="2729105"/>
    <lineage>
        <taxon>Bacteria</taxon>
        <taxon>Bacillati</taxon>
        <taxon>Bacillota</taxon>
        <taxon>Bacilli</taxon>
        <taxon>Bacillales</taxon>
        <taxon>Bacillaceae</taxon>
        <taxon>Niallia</taxon>
    </lineage>
</organism>
<name>A0A7Y0KC12_9BACI</name>